<dbReference type="GO" id="GO:0005886">
    <property type="term" value="C:plasma membrane"/>
    <property type="evidence" value="ECO:0007669"/>
    <property type="project" value="UniProtKB-SubCell"/>
</dbReference>
<keyword evidence="4" id="KW-0808">Transferase</keyword>
<sequence>MNKNKTITYRFMRYLICIIILSNCLTFFCQYFIIQNNMKNQSMEMGKNLMESNLSMIEQYFRDVDNIAYSLIYNRDIVRFLKNDVDRADDLKWLDGVESLYFNSRSDLRLSFYKDGKYNNIYSLLIKRDVSDYRYEKWYQEMLWTGKERILISGTATKNEPDFIHSIIYRIDDLYGNDVVGYLKIDMDLKYLKEIFVHDYSRIAGTSITDEEGKMLFWDKLIIELDDSVYNSREHGVLETEEYLISYGTSENTGWHICMAMSKAELFRNHYKLIPVLFGLLLAILAATARISNRFLNIITVNFKRLSEGMKLVKQGKLHVTIEPEISDEISLLIQEFNEMMQKVNSLMETVEAKQILLKETEIKALQQQINPHFMHNIMETIIGLASEGMDEEVIQMSECMSDMLRYNTRMNDVTTLREEMEQIRNYVQVLKIRFQDRFEVYYDYDEECLDCIIVKFMLQPLVENSLTHGLSETWKDGMLRIRIVREEDLISVMIFDNGVGFSEERLEEMRRQLEITTERPLDYINQYKSLGIMNVHLRLRLYYGEKYSIEIFSKPGRGTCISIKIPYIKENNEDRADV</sequence>
<evidence type="ECO:0000313" key="14">
    <source>
        <dbReference type="EMBL" id="RGE56993.1"/>
    </source>
</evidence>
<dbReference type="SMART" id="SM00304">
    <property type="entry name" value="HAMP"/>
    <property type="match status" value="1"/>
</dbReference>
<keyword evidence="2" id="KW-1003">Cell membrane</keyword>
<dbReference type="PANTHER" id="PTHR34220:SF11">
    <property type="entry name" value="SENSOR PROTEIN KINASE HPTS"/>
    <property type="match status" value="1"/>
</dbReference>
<dbReference type="CDD" id="cd06225">
    <property type="entry name" value="HAMP"/>
    <property type="match status" value="1"/>
</dbReference>
<dbReference type="PROSITE" id="PS50885">
    <property type="entry name" value="HAMP"/>
    <property type="match status" value="1"/>
</dbReference>
<evidence type="ECO:0000256" key="4">
    <source>
        <dbReference type="ARBA" id="ARBA00022679"/>
    </source>
</evidence>
<comment type="subcellular location">
    <subcellularLocation>
        <location evidence="1">Cell membrane</location>
        <topology evidence="1">Multi-pass membrane protein</topology>
    </subcellularLocation>
</comment>
<dbReference type="InterPro" id="IPR003594">
    <property type="entry name" value="HATPase_dom"/>
</dbReference>
<evidence type="ECO:0000256" key="10">
    <source>
        <dbReference type="ARBA" id="ARBA00023012"/>
    </source>
</evidence>
<dbReference type="GeneID" id="97989405"/>
<evidence type="ECO:0000256" key="5">
    <source>
        <dbReference type="ARBA" id="ARBA00022692"/>
    </source>
</evidence>
<dbReference type="AlphaFoldDB" id="A0A3E3HYT9"/>
<dbReference type="GO" id="GO:0000155">
    <property type="term" value="F:phosphorelay sensor kinase activity"/>
    <property type="evidence" value="ECO:0007669"/>
    <property type="project" value="InterPro"/>
</dbReference>
<dbReference type="Proteomes" id="UP000260812">
    <property type="component" value="Unassembled WGS sequence"/>
</dbReference>
<dbReference type="EMBL" id="QVLV01000019">
    <property type="protein sequence ID" value="RGE56993.1"/>
    <property type="molecule type" value="Genomic_DNA"/>
</dbReference>
<evidence type="ECO:0000313" key="15">
    <source>
        <dbReference type="Proteomes" id="UP000260812"/>
    </source>
</evidence>
<dbReference type="Gene3D" id="3.30.565.10">
    <property type="entry name" value="Histidine kinase-like ATPase, C-terminal domain"/>
    <property type="match status" value="1"/>
</dbReference>
<evidence type="ECO:0000259" key="13">
    <source>
        <dbReference type="PROSITE" id="PS50885"/>
    </source>
</evidence>
<keyword evidence="10" id="KW-0902">Two-component regulatory system</keyword>
<evidence type="ECO:0000256" key="11">
    <source>
        <dbReference type="ARBA" id="ARBA00023136"/>
    </source>
</evidence>
<evidence type="ECO:0000256" key="7">
    <source>
        <dbReference type="ARBA" id="ARBA00022777"/>
    </source>
</evidence>
<keyword evidence="3" id="KW-0597">Phosphoprotein</keyword>
<reference evidence="14" key="1">
    <citation type="submission" date="2018-08" db="EMBL/GenBank/DDBJ databases">
        <title>A genome reference for cultivated species of the human gut microbiota.</title>
        <authorList>
            <person name="Zou Y."/>
            <person name="Xue W."/>
            <person name="Luo G."/>
        </authorList>
    </citation>
    <scope>NUCLEOTIDE SEQUENCE [LARGE SCALE GENOMIC DNA]</scope>
    <source>
        <strain evidence="14">TF05-5AC</strain>
    </source>
</reference>
<accession>A0A3E3HYT9</accession>
<keyword evidence="9 12" id="KW-1133">Transmembrane helix</keyword>
<evidence type="ECO:0000256" key="3">
    <source>
        <dbReference type="ARBA" id="ARBA00022553"/>
    </source>
</evidence>
<name>A0A3E3HYT9_9FIRM</name>
<evidence type="ECO:0000256" key="8">
    <source>
        <dbReference type="ARBA" id="ARBA00022840"/>
    </source>
</evidence>
<dbReference type="Gene3D" id="6.10.340.10">
    <property type="match status" value="1"/>
</dbReference>
<keyword evidence="15" id="KW-1185">Reference proteome</keyword>
<feature type="transmembrane region" description="Helical" evidence="12">
    <location>
        <begin position="12"/>
        <end position="34"/>
    </location>
</feature>
<comment type="caution">
    <text evidence="14">The sequence shown here is derived from an EMBL/GenBank/DDBJ whole genome shotgun (WGS) entry which is preliminary data.</text>
</comment>
<dbReference type="RefSeq" id="WP_117545414.1">
    <property type="nucleotide sequence ID" value="NZ_JBKVWB010000001.1"/>
</dbReference>
<keyword evidence="5 12" id="KW-0812">Transmembrane</keyword>
<keyword evidence="7 14" id="KW-0418">Kinase</keyword>
<keyword evidence="8" id="KW-0067">ATP-binding</keyword>
<evidence type="ECO:0000256" key="1">
    <source>
        <dbReference type="ARBA" id="ARBA00004651"/>
    </source>
</evidence>
<protein>
    <submittedName>
        <fullName evidence="14">Sensor histidine kinase</fullName>
    </submittedName>
</protein>
<evidence type="ECO:0000256" key="12">
    <source>
        <dbReference type="SAM" id="Phobius"/>
    </source>
</evidence>
<gene>
    <name evidence="14" type="ORF">DXC51_21695</name>
</gene>
<dbReference type="Pfam" id="PF06580">
    <property type="entry name" value="His_kinase"/>
    <property type="match status" value="1"/>
</dbReference>
<dbReference type="InterPro" id="IPR010559">
    <property type="entry name" value="Sig_transdc_His_kin_internal"/>
</dbReference>
<evidence type="ECO:0000256" key="2">
    <source>
        <dbReference type="ARBA" id="ARBA00022475"/>
    </source>
</evidence>
<evidence type="ECO:0000256" key="6">
    <source>
        <dbReference type="ARBA" id="ARBA00022741"/>
    </source>
</evidence>
<keyword evidence="11 12" id="KW-0472">Membrane</keyword>
<dbReference type="InterPro" id="IPR003660">
    <property type="entry name" value="HAMP_dom"/>
</dbReference>
<feature type="domain" description="HAMP" evidence="13">
    <location>
        <begin position="297"/>
        <end position="349"/>
    </location>
</feature>
<dbReference type="GO" id="GO:0005524">
    <property type="term" value="F:ATP binding"/>
    <property type="evidence" value="ECO:0007669"/>
    <property type="project" value="UniProtKB-KW"/>
</dbReference>
<dbReference type="InterPro" id="IPR036890">
    <property type="entry name" value="HATPase_C_sf"/>
</dbReference>
<dbReference type="PANTHER" id="PTHR34220">
    <property type="entry name" value="SENSOR HISTIDINE KINASE YPDA"/>
    <property type="match status" value="1"/>
</dbReference>
<evidence type="ECO:0000256" key="9">
    <source>
        <dbReference type="ARBA" id="ARBA00022989"/>
    </source>
</evidence>
<keyword evidence="6" id="KW-0547">Nucleotide-binding</keyword>
<dbReference type="SUPFAM" id="SSF55874">
    <property type="entry name" value="ATPase domain of HSP90 chaperone/DNA topoisomerase II/histidine kinase"/>
    <property type="match status" value="1"/>
</dbReference>
<dbReference type="Pfam" id="PF02518">
    <property type="entry name" value="HATPase_c"/>
    <property type="match status" value="1"/>
</dbReference>
<proteinExistence type="predicted"/>
<dbReference type="InterPro" id="IPR050640">
    <property type="entry name" value="Bact_2-comp_sensor_kinase"/>
</dbReference>
<organism evidence="14 15">
    <name type="scientific">Eisenbergiella massiliensis</name>
    <dbReference type="NCBI Taxonomy" id="1720294"/>
    <lineage>
        <taxon>Bacteria</taxon>
        <taxon>Bacillati</taxon>
        <taxon>Bacillota</taxon>
        <taxon>Clostridia</taxon>
        <taxon>Lachnospirales</taxon>
        <taxon>Lachnospiraceae</taxon>
        <taxon>Eisenbergiella</taxon>
    </lineage>
</organism>